<reference evidence="2" key="1">
    <citation type="submission" date="2015-03" db="EMBL/GenBank/DDBJ databases">
        <title>A transcriptome of Araucaria cunninghamii, an australian fine timber species.</title>
        <authorList>
            <person name="Jing Yi C.J.Y."/>
            <person name="Yin San L.Y.S."/>
            <person name="Abdul Karim S.S."/>
            <person name="Wan Azmi N.N."/>
            <person name="Hercus R.R."/>
            <person name="Croft L.L."/>
        </authorList>
    </citation>
    <scope>NUCLEOTIDE SEQUENCE</scope>
    <source>
        <strain evidence="2">MI0301</strain>
        <tissue evidence="2">Leaf</tissue>
    </source>
</reference>
<protein>
    <recommendedName>
        <fullName evidence="1">Amidohydrolase 3 domain-containing protein</fullName>
    </recommendedName>
</protein>
<dbReference type="SUPFAM" id="SSF51338">
    <property type="entry name" value="Composite domain of metallo-dependent hydrolases"/>
    <property type="match status" value="1"/>
</dbReference>
<dbReference type="EMBL" id="GCKF01036892">
    <property type="protein sequence ID" value="JAG96604.1"/>
    <property type="molecule type" value="Transcribed_RNA"/>
</dbReference>
<dbReference type="Gene3D" id="2.30.40.10">
    <property type="entry name" value="Urease, subunit C, domain 1"/>
    <property type="match status" value="1"/>
</dbReference>
<proteinExistence type="predicted"/>
<dbReference type="InterPro" id="IPR013108">
    <property type="entry name" value="Amidohydro_3"/>
</dbReference>
<name>A0A0D6R1A8_ARACU</name>
<evidence type="ECO:0000259" key="1">
    <source>
        <dbReference type="Pfam" id="PF07969"/>
    </source>
</evidence>
<dbReference type="SUPFAM" id="SSF51556">
    <property type="entry name" value="Metallo-dependent hydrolases"/>
    <property type="match status" value="1"/>
</dbReference>
<dbReference type="PANTHER" id="PTHR22642:SF2">
    <property type="entry name" value="PROTEIN LONG AFTER FAR-RED 3"/>
    <property type="match status" value="1"/>
</dbReference>
<dbReference type="AlphaFoldDB" id="A0A0D6R1A8"/>
<dbReference type="Pfam" id="PF07969">
    <property type="entry name" value="Amidohydro_3"/>
    <property type="match status" value="1"/>
</dbReference>
<dbReference type="GO" id="GO:0016810">
    <property type="term" value="F:hydrolase activity, acting on carbon-nitrogen (but not peptide) bonds"/>
    <property type="evidence" value="ECO:0007669"/>
    <property type="project" value="InterPro"/>
</dbReference>
<dbReference type="Gene3D" id="3.20.20.140">
    <property type="entry name" value="Metal-dependent hydrolases"/>
    <property type="match status" value="1"/>
</dbReference>
<sequence length="569" mass="62627">MGPRNFAVLLSASLAIVGAFIFRKYMVGSVTSAQLVIKNAVIYTSDPSLPWAESMAIRSGRILALGNFSSLHAQGFIGRQTRFLDLQGKFVVPGFIDSHVHLISGGLQMAQVDLRAVKSKSEFIRKVEQVVHGMDKDHWVLGGGWNNEYWGGELPQASWFDNITRDNPVWLSRMDGHMGLANSMALAKVGISNSTDDPVGGSIIKSMDGAPTGLLVDAAMQLLLPHIPDPTIQERRNAMIRASKIGLSRGVTAVVDFGRYFPGSSTNRVWQDFYEVYRWADESSRMLLRVCLFFPLETWSLVADTFKNARRTLSQWIHIGGVKAFADGSLGSNSALFYEPYVDDGSNHGLHVANPDWLSDTVIKADKIGIQVAIHAIGDKANDIVLSIFEDLIFKNGVKDRRFRIEHAQHLAAGAVDRFGANDLIASVQPQHLLDDAASAVKKLGERRAVQESYLFNSLLSRNARLAFGSDWPVAELDPIGGIKAATRRIPTDWHTPWIPSERITVDAALNGYTISAAFAAFMENEIGSLSIGKWADFVVLSRNLWNVTDVEDFPFVLATYIGGVHAYP</sequence>
<dbReference type="InterPro" id="IPR033932">
    <property type="entry name" value="YtcJ-like"/>
</dbReference>
<organism evidence="2">
    <name type="scientific">Araucaria cunninghamii</name>
    <name type="common">Hoop pine</name>
    <name type="synonym">Moreton Bay pine</name>
    <dbReference type="NCBI Taxonomy" id="56994"/>
    <lineage>
        <taxon>Eukaryota</taxon>
        <taxon>Viridiplantae</taxon>
        <taxon>Streptophyta</taxon>
        <taxon>Embryophyta</taxon>
        <taxon>Tracheophyta</taxon>
        <taxon>Spermatophyta</taxon>
        <taxon>Pinopsida</taxon>
        <taxon>Pinidae</taxon>
        <taxon>Conifers II</taxon>
        <taxon>Araucariales</taxon>
        <taxon>Araucariaceae</taxon>
        <taxon>Araucaria</taxon>
    </lineage>
</organism>
<dbReference type="InterPro" id="IPR032466">
    <property type="entry name" value="Metal_Hydrolase"/>
</dbReference>
<evidence type="ECO:0000313" key="2">
    <source>
        <dbReference type="EMBL" id="JAG96604.1"/>
    </source>
</evidence>
<dbReference type="Gene3D" id="3.10.310.70">
    <property type="match status" value="1"/>
</dbReference>
<accession>A0A0D6R1A8</accession>
<dbReference type="CDD" id="cd01300">
    <property type="entry name" value="YtcJ_like"/>
    <property type="match status" value="1"/>
</dbReference>
<dbReference type="PANTHER" id="PTHR22642">
    <property type="entry name" value="IMIDAZOLONEPROPIONASE"/>
    <property type="match status" value="1"/>
</dbReference>
<dbReference type="InterPro" id="IPR011059">
    <property type="entry name" value="Metal-dep_hydrolase_composite"/>
</dbReference>
<feature type="domain" description="Amidohydrolase 3" evidence="1">
    <location>
        <begin position="83"/>
        <end position="565"/>
    </location>
</feature>